<dbReference type="RefSeq" id="WP_034925456.1">
    <property type="nucleotide sequence ID" value="NZ_JDSS02000020.1"/>
</dbReference>
<dbReference type="Pfam" id="PF13466">
    <property type="entry name" value="STAS_2"/>
    <property type="match status" value="1"/>
</dbReference>
<accession>A0A084Y1H4</accession>
<proteinExistence type="predicted"/>
<organism evidence="2 3">
    <name type="scientific">Candidatus Accumulibacter vicinus</name>
    <dbReference type="NCBI Taxonomy" id="2954382"/>
    <lineage>
        <taxon>Bacteria</taxon>
        <taxon>Pseudomonadati</taxon>
        <taxon>Pseudomonadota</taxon>
        <taxon>Betaproteobacteria</taxon>
        <taxon>Candidatus Accumulibacter</taxon>
    </lineage>
</organism>
<evidence type="ECO:0000313" key="3">
    <source>
        <dbReference type="Proteomes" id="UP000019812"/>
    </source>
</evidence>
<dbReference type="InterPro" id="IPR058548">
    <property type="entry name" value="MlaB-like_STAS"/>
</dbReference>
<dbReference type="PROSITE" id="PS50801">
    <property type="entry name" value="STAS"/>
    <property type="match status" value="1"/>
</dbReference>
<dbReference type="InterPro" id="IPR052746">
    <property type="entry name" value="MlaB_ABC_Transporter"/>
</dbReference>
<dbReference type="InterPro" id="IPR036513">
    <property type="entry name" value="STAS_dom_sf"/>
</dbReference>
<dbReference type="STRING" id="1457154.CAPSK01_001964"/>
<evidence type="ECO:0000313" key="2">
    <source>
        <dbReference type="EMBL" id="KFB68568.1"/>
    </source>
</evidence>
<dbReference type="SUPFAM" id="SSF52091">
    <property type="entry name" value="SpoIIaa-like"/>
    <property type="match status" value="1"/>
</dbReference>
<comment type="caution">
    <text evidence="2">The sequence shown here is derived from an EMBL/GenBank/DDBJ whole genome shotgun (WGS) entry which is preliminary data.</text>
</comment>
<evidence type="ECO:0000259" key="1">
    <source>
        <dbReference type="PROSITE" id="PS50801"/>
    </source>
</evidence>
<gene>
    <name evidence="2" type="ORF">CAPSK01_001964</name>
</gene>
<dbReference type="AlphaFoldDB" id="A0A084Y1H4"/>
<feature type="domain" description="STAS" evidence="1">
    <location>
        <begin position="9"/>
        <end position="101"/>
    </location>
</feature>
<dbReference type="PANTHER" id="PTHR35849">
    <property type="entry name" value="BLR2341 PROTEIN"/>
    <property type="match status" value="1"/>
</dbReference>
<dbReference type="PANTHER" id="PTHR35849:SF2">
    <property type="entry name" value="BLR2341 PROTEIN"/>
    <property type="match status" value="1"/>
</dbReference>
<dbReference type="CDD" id="cd07043">
    <property type="entry name" value="STAS_anti-anti-sigma_factors"/>
    <property type="match status" value="1"/>
</dbReference>
<name>A0A084Y1H4_9PROT</name>
<dbReference type="Gene3D" id="3.30.750.24">
    <property type="entry name" value="STAS domain"/>
    <property type="match status" value="1"/>
</dbReference>
<dbReference type="InterPro" id="IPR002645">
    <property type="entry name" value="STAS_dom"/>
</dbReference>
<protein>
    <submittedName>
        <fullName evidence="2">Anti-anti-sigma factor</fullName>
    </submittedName>
</protein>
<sequence length="101" mass="10857">MKVSQANRFVIDEAMTIYQAQAQKAQLLAALAAAEALDLDLAAVPEIDTAGLQLLILLKREVLQQGKQLTISGHSPAVRQTLEFCRLVGVFGDPMIIPADA</sequence>
<dbReference type="Proteomes" id="UP000019812">
    <property type="component" value="Unassembled WGS sequence"/>
</dbReference>
<dbReference type="EMBL" id="JDSS02000020">
    <property type="protein sequence ID" value="KFB68568.1"/>
    <property type="molecule type" value="Genomic_DNA"/>
</dbReference>
<reference evidence="2 3" key="1">
    <citation type="submission" date="2014-07" db="EMBL/GenBank/DDBJ databases">
        <title>Expanding our view of genomic diversity in Candidatus Accumulibacter clades.</title>
        <authorList>
            <person name="Skennerton C.T."/>
            <person name="Barr J.J."/>
            <person name="Slater F.R."/>
            <person name="Bond P.L."/>
            <person name="Tyson G.W."/>
        </authorList>
    </citation>
    <scope>NUCLEOTIDE SEQUENCE [LARGE SCALE GENOMIC DNA]</scope>
    <source>
        <strain evidence="3">SK-01</strain>
    </source>
</reference>